<dbReference type="AlphaFoldDB" id="A0A426XBC6"/>
<feature type="compositionally biased region" description="Polar residues" evidence="1">
    <location>
        <begin position="48"/>
        <end position="58"/>
    </location>
</feature>
<proteinExistence type="predicted"/>
<comment type="caution">
    <text evidence="3">The sequence shown here is derived from an EMBL/GenBank/DDBJ whole genome shotgun (WGS) entry which is preliminary data.</text>
</comment>
<keyword evidence="2" id="KW-0472">Membrane</keyword>
<evidence type="ECO:0000256" key="1">
    <source>
        <dbReference type="SAM" id="MobiDB-lite"/>
    </source>
</evidence>
<keyword evidence="2" id="KW-1133">Transmembrane helix</keyword>
<sequence length="248" mass="27443">MDRASKEDSKFSFSSSSFSLPRLISPEIDRRCRNRPLPPDSGQRRSKSAGNNAKTTDTWRYHPISSDPLTDQLTDWCSLRGIESWTPIKSPLVRILGVSCGGVAAVCAAVAEEGSGSIERETIVGRVQFIAGRNQDSWQRKIAASCDVDKLQRKITAGSFLPQRIAVGCDQRGWQPGVDVGNIVQRGIAAGRDQVAAGRDQVAAGCDQGRWQREMRAVVEGIREIGWLFWVWFGAVVLWSFSCNLVWF</sequence>
<protein>
    <submittedName>
        <fullName evidence="3">Uncharacterized protein</fullName>
    </submittedName>
</protein>
<evidence type="ECO:0000256" key="2">
    <source>
        <dbReference type="SAM" id="Phobius"/>
    </source>
</evidence>
<feature type="transmembrane region" description="Helical" evidence="2">
    <location>
        <begin position="225"/>
        <end position="247"/>
    </location>
</feature>
<gene>
    <name evidence="3" type="ORF">B296_00029650</name>
</gene>
<dbReference type="Proteomes" id="UP000287651">
    <property type="component" value="Unassembled WGS sequence"/>
</dbReference>
<reference evidence="3 4" key="1">
    <citation type="journal article" date="2014" name="Agronomy (Basel)">
        <title>A Draft Genome Sequence for Ensete ventricosum, the Drought-Tolerant Tree Against Hunger.</title>
        <authorList>
            <person name="Harrison J."/>
            <person name="Moore K.A."/>
            <person name="Paszkiewicz K."/>
            <person name="Jones T."/>
            <person name="Grant M."/>
            <person name="Ambacheew D."/>
            <person name="Muzemil S."/>
            <person name="Studholme D.J."/>
        </authorList>
    </citation>
    <scope>NUCLEOTIDE SEQUENCE [LARGE SCALE GENOMIC DNA]</scope>
</reference>
<name>A0A426XBC6_ENSVE</name>
<evidence type="ECO:0000313" key="3">
    <source>
        <dbReference type="EMBL" id="RRT36748.1"/>
    </source>
</evidence>
<dbReference type="EMBL" id="AMZH03023176">
    <property type="protein sequence ID" value="RRT36748.1"/>
    <property type="molecule type" value="Genomic_DNA"/>
</dbReference>
<organism evidence="3 4">
    <name type="scientific">Ensete ventricosum</name>
    <name type="common">Abyssinian banana</name>
    <name type="synonym">Musa ensete</name>
    <dbReference type="NCBI Taxonomy" id="4639"/>
    <lineage>
        <taxon>Eukaryota</taxon>
        <taxon>Viridiplantae</taxon>
        <taxon>Streptophyta</taxon>
        <taxon>Embryophyta</taxon>
        <taxon>Tracheophyta</taxon>
        <taxon>Spermatophyta</taxon>
        <taxon>Magnoliopsida</taxon>
        <taxon>Liliopsida</taxon>
        <taxon>Zingiberales</taxon>
        <taxon>Musaceae</taxon>
        <taxon>Ensete</taxon>
    </lineage>
</organism>
<accession>A0A426XBC6</accession>
<keyword evidence="2" id="KW-0812">Transmembrane</keyword>
<feature type="region of interest" description="Disordered" evidence="1">
    <location>
        <begin position="24"/>
        <end position="61"/>
    </location>
</feature>
<evidence type="ECO:0000313" key="4">
    <source>
        <dbReference type="Proteomes" id="UP000287651"/>
    </source>
</evidence>